<dbReference type="EMBL" id="CP007030">
    <property type="protein sequence ID" value="AHF01753.1"/>
    <property type="molecule type" value="Genomic_DNA"/>
</dbReference>
<dbReference type="InParanoid" id="W0DWX9"/>
<dbReference type="Proteomes" id="UP000005380">
    <property type="component" value="Chromosome"/>
</dbReference>
<dbReference type="AlphaFoldDB" id="W0DWX9"/>
<dbReference type="STRING" id="717772.THIAE_08290"/>
<keyword evidence="2" id="KW-1185">Reference proteome</keyword>
<accession>W0DWX9</accession>
<dbReference type="eggNOG" id="COG2334">
    <property type="taxonomic scope" value="Bacteria"/>
</dbReference>
<protein>
    <recommendedName>
        <fullName evidence="3">Aminoglycoside phosphotransferase domain-containing protein</fullName>
    </recommendedName>
</protein>
<sequence>MSAYPDASHQLLYLQTAHAAYYLKWPKKQVKHQVFWRMSQAWLALDLHTNYQTTASSQAIWSQLASVTPLHWIEPLDASPVTRSIASSTARRYLLTPALANEGAPENLSEQALAKLRAHYQGMQGLTRSQFGSLVDPVFAIDQWYGRLRNCLEATNLPIHLVSAALVKAVDYPEAACVPLMLDWRWDQLTWQQGLPDTIIDLDAWVWAPDTLNWVMLEYLLAGQSTADMAGWVRDLNVDQAQLNAWRDAYRLLLYAMNWQGASDLQAWLNAPPLFQR</sequence>
<organism evidence="1 2">
    <name type="scientific">Thiomicrospira aerophila AL3</name>
    <dbReference type="NCBI Taxonomy" id="717772"/>
    <lineage>
        <taxon>Bacteria</taxon>
        <taxon>Pseudomonadati</taxon>
        <taxon>Pseudomonadota</taxon>
        <taxon>Gammaproteobacteria</taxon>
        <taxon>Thiotrichales</taxon>
        <taxon>Piscirickettsiaceae</taxon>
        <taxon>Thiomicrospira</taxon>
    </lineage>
</organism>
<evidence type="ECO:0008006" key="3">
    <source>
        <dbReference type="Google" id="ProtNLM"/>
    </source>
</evidence>
<dbReference type="KEGG" id="tao:THIAE_08290"/>
<evidence type="ECO:0000313" key="1">
    <source>
        <dbReference type="EMBL" id="AHF01753.1"/>
    </source>
</evidence>
<dbReference type="HOGENOM" id="CLU_962905_0_0_6"/>
<gene>
    <name evidence="1" type="ORF">THIAE_08290</name>
</gene>
<name>W0DWX9_9GAMM</name>
<reference evidence="1 2" key="1">
    <citation type="submission" date="2013-12" db="EMBL/GenBank/DDBJ databases">
        <authorList>
            <consortium name="DOE Joint Genome Institute"/>
            <person name="Kappler U."/>
            <person name="Huntemann M."/>
            <person name="Han J."/>
            <person name="Chen A."/>
            <person name="Kyrpides N."/>
            <person name="Mavromatis K."/>
            <person name="Markowitz V."/>
            <person name="Palaniappan K."/>
            <person name="Ivanova N."/>
            <person name="Schaumberg A."/>
            <person name="Pati A."/>
            <person name="Liolios K."/>
            <person name="Nordberg H.P."/>
            <person name="Cantor M.N."/>
            <person name="Hua S.X."/>
            <person name="Woyke T."/>
        </authorList>
    </citation>
    <scope>NUCLEOTIDE SEQUENCE [LARGE SCALE GENOMIC DNA]</scope>
    <source>
        <strain evidence="2">AL2</strain>
    </source>
</reference>
<proteinExistence type="predicted"/>
<evidence type="ECO:0000313" key="2">
    <source>
        <dbReference type="Proteomes" id="UP000005380"/>
    </source>
</evidence>